<evidence type="ECO:0000256" key="6">
    <source>
        <dbReference type="HAMAP-Rule" id="MF_01107"/>
    </source>
</evidence>
<dbReference type="EMBL" id="QFOZ01000006">
    <property type="protein sequence ID" value="PZP88831.1"/>
    <property type="molecule type" value="Genomic_DNA"/>
</dbReference>
<dbReference type="NCBIfam" id="NF002874">
    <property type="entry name" value="PRK03244.1"/>
    <property type="match status" value="1"/>
</dbReference>
<feature type="binding site" evidence="6">
    <location>
        <position position="284"/>
    </location>
    <ligand>
        <name>pyridoxal 5'-phosphate</name>
        <dbReference type="ChEBI" id="CHEBI:597326"/>
    </ligand>
</feature>
<dbReference type="HAMAP" id="MF_01107">
    <property type="entry name" value="ArgD_aminotrans_3"/>
    <property type="match status" value="1"/>
</dbReference>
<dbReference type="RefSeq" id="WP_290599026.1">
    <property type="nucleotide sequence ID" value="NZ_JAPJOB010000002.1"/>
</dbReference>
<comment type="subcellular location">
    <subcellularLocation>
        <location evidence="6">Cytoplasm</location>
    </subcellularLocation>
</comment>
<evidence type="ECO:0000256" key="2">
    <source>
        <dbReference type="ARBA" id="ARBA00022576"/>
    </source>
</evidence>
<evidence type="ECO:0000256" key="4">
    <source>
        <dbReference type="ARBA" id="ARBA00022679"/>
    </source>
</evidence>
<dbReference type="InterPro" id="IPR015424">
    <property type="entry name" value="PyrdxlP-dep_Trfase"/>
</dbReference>
<dbReference type="PANTHER" id="PTHR11986:SF79">
    <property type="entry name" value="ACETYLORNITHINE AMINOTRANSFERASE, MITOCHONDRIAL"/>
    <property type="match status" value="1"/>
</dbReference>
<dbReference type="InterPro" id="IPR050103">
    <property type="entry name" value="Class-III_PLP-dep_AT"/>
</dbReference>
<keyword evidence="2 6" id="KW-0032">Aminotransferase</keyword>
<feature type="modified residue" description="N6-(pyridoxal phosphate)lysine" evidence="6">
    <location>
        <position position="255"/>
    </location>
</feature>
<comment type="cofactor">
    <cofactor evidence="6">
        <name>pyridoxal 5'-phosphate</name>
        <dbReference type="ChEBI" id="CHEBI:597326"/>
    </cofactor>
    <text evidence="6">Binds 1 pyridoxal phosphate per subunit.</text>
</comment>
<dbReference type="PIRSF" id="PIRSF000521">
    <property type="entry name" value="Transaminase_4ab_Lys_Orn"/>
    <property type="match status" value="1"/>
</dbReference>
<dbReference type="InterPro" id="IPR004636">
    <property type="entry name" value="AcOrn/SuccOrn_fam"/>
</dbReference>
<dbReference type="GO" id="GO:0005737">
    <property type="term" value="C:cytoplasm"/>
    <property type="evidence" value="ECO:0007669"/>
    <property type="project" value="UniProtKB-SubCell"/>
</dbReference>
<name>A0A2W5I9P5_9ACTN</name>
<keyword evidence="3 6" id="KW-0028">Amino-acid biosynthesis</keyword>
<dbReference type="Pfam" id="PF00202">
    <property type="entry name" value="Aminotran_3"/>
    <property type="match status" value="1"/>
</dbReference>
<evidence type="ECO:0000256" key="1">
    <source>
        <dbReference type="ARBA" id="ARBA00022571"/>
    </source>
</evidence>
<dbReference type="PANTHER" id="PTHR11986">
    <property type="entry name" value="AMINOTRANSFERASE CLASS III"/>
    <property type="match status" value="1"/>
</dbReference>
<comment type="subunit">
    <text evidence="6">Homodimer.</text>
</comment>
<proteinExistence type="inferred from homology"/>
<keyword evidence="1 6" id="KW-0055">Arginine biosynthesis</keyword>
<feature type="binding site" evidence="6">
    <location>
        <begin position="226"/>
        <end position="229"/>
    </location>
    <ligand>
        <name>pyridoxal 5'-phosphate</name>
        <dbReference type="ChEBI" id="CHEBI:597326"/>
    </ligand>
</feature>
<dbReference type="GO" id="GO:0006526">
    <property type="term" value="P:L-arginine biosynthetic process"/>
    <property type="evidence" value="ECO:0007669"/>
    <property type="project" value="UniProtKB-UniRule"/>
</dbReference>
<feature type="binding site" evidence="6">
    <location>
        <position position="138"/>
    </location>
    <ligand>
        <name>pyridoxal 5'-phosphate</name>
        <dbReference type="ChEBI" id="CHEBI:597326"/>
    </ligand>
</feature>
<keyword evidence="4 6" id="KW-0808">Transferase</keyword>
<dbReference type="CDD" id="cd00610">
    <property type="entry name" value="OAT_like"/>
    <property type="match status" value="1"/>
</dbReference>
<dbReference type="InterPro" id="IPR015422">
    <property type="entry name" value="PyrdxlP-dep_Trfase_small"/>
</dbReference>
<dbReference type="UniPathway" id="UPA00068">
    <property type="reaction ID" value="UER00109"/>
</dbReference>
<evidence type="ECO:0000313" key="7">
    <source>
        <dbReference type="EMBL" id="PZP88831.1"/>
    </source>
</evidence>
<protein>
    <recommendedName>
        <fullName evidence="6">Acetylornithine aminotransferase</fullName>
        <shortName evidence="6">ACOAT</shortName>
        <ecNumber evidence="6">2.6.1.11</ecNumber>
    </recommendedName>
</protein>
<dbReference type="GO" id="GO:0030170">
    <property type="term" value="F:pyridoxal phosphate binding"/>
    <property type="evidence" value="ECO:0007669"/>
    <property type="project" value="InterPro"/>
</dbReference>
<dbReference type="Gene3D" id="3.90.1150.10">
    <property type="entry name" value="Aspartate Aminotransferase, domain 1"/>
    <property type="match status" value="1"/>
</dbReference>
<keyword evidence="6" id="KW-0963">Cytoplasm</keyword>
<dbReference type="InterPro" id="IPR015421">
    <property type="entry name" value="PyrdxlP-dep_Trfase_major"/>
</dbReference>
<organism evidence="7 8">
    <name type="scientific">Lawsonella clevelandensis</name>
    <dbReference type="NCBI Taxonomy" id="1528099"/>
    <lineage>
        <taxon>Bacteria</taxon>
        <taxon>Bacillati</taxon>
        <taxon>Actinomycetota</taxon>
        <taxon>Actinomycetes</taxon>
        <taxon>Mycobacteriales</taxon>
        <taxon>Lawsonellaceae</taxon>
        <taxon>Lawsonella</taxon>
    </lineage>
</organism>
<dbReference type="PROSITE" id="PS00600">
    <property type="entry name" value="AA_TRANSFER_CLASS_3"/>
    <property type="match status" value="1"/>
</dbReference>
<dbReference type="NCBIfam" id="NF002325">
    <property type="entry name" value="PRK01278.1"/>
    <property type="match status" value="1"/>
</dbReference>
<dbReference type="NCBIfam" id="TIGR00707">
    <property type="entry name" value="argD"/>
    <property type="match status" value="1"/>
</dbReference>
<dbReference type="GO" id="GO:0042802">
    <property type="term" value="F:identical protein binding"/>
    <property type="evidence" value="ECO:0007669"/>
    <property type="project" value="TreeGrafter"/>
</dbReference>
<dbReference type="FunFam" id="3.40.640.10:FF:000004">
    <property type="entry name" value="Acetylornithine aminotransferase"/>
    <property type="match status" value="1"/>
</dbReference>
<dbReference type="EC" id="2.6.1.11" evidence="6"/>
<dbReference type="SUPFAM" id="SSF53383">
    <property type="entry name" value="PLP-dependent transferases"/>
    <property type="match status" value="1"/>
</dbReference>
<evidence type="ECO:0000313" key="8">
    <source>
        <dbReference type="Proteomes" id="UP000248606"/>
    </source>
</evidence>
<dbReference type="Gene3D" id="3.40.640.10">
    <property type="entry name" value="Type I PLP-dependent aspartate aminotransferase-like (Major domain)"/>
    <property type="match status" value="1"/>
</dbReference>
<dbReference type="GO" id="GO:0003992">
    <property type="term" value="F:N2-acetyl-L-ornithine:2-oxoglutarate 5-aminotransferase activity"/>
    <property type="evidence" value="ECO:0007669"/>
    <property type="project" value="UniProtKB-UniRule"/>
</dbReference>
<dbReference type="AlphaFoldDB" id="A0A2W5I9P5"/>
<comment type="pathway">
    <text evidence="6">Amino-acid biosynthesis; L-arginine biosynthesis; N(2)-acetyl-L-ornithine from L-glutamate: step 4/4.</text>
</comment>
<keyword evidence="5 6" id="KW-0663">Pyridoxal phosphate</keyword>
<evidence type="ECO:0000256" key="5">
    <source>
        <dbReference type="ARBA" id="ARBA00022898"/>
    </source>
</evidence>
<comment type="catalytic activity">
    <reaction evidence="6">
        <text>N(2)-acetyl-L-ornithine + 2-oxoglutarate = N-acetyl-L-glutamate 5-semialdehyde + L-glutamate</text>
        <dbReference type="Rhea" id="RHEA:18049"/>
        <dbReference type="ChEBI" id="CHEBI:16810"/>
        <dbReference type="ChEBI" id="CHEBI:29123"/>
        <dbReference type="ChEBI" id="CHEBI:29985"/>
        <dbReference type="ChEBI" id="CHEBI:57805"/>
        <dbReference type="EC" id="2.6.1.11"/>
    </reaction>
</comment>
<feature type="binding site" evidence="6">
    <location>
        <position position="283"/>
    </location>
    <ligand>
        <name>N(2)-acetyl-L-ornithine</name>
        <dbReference type="ChEBI" id="CHEBI:57805"/>
    </ligand>
</feature>
<accession>A0A2W5I9P5</accession>
<comment type="similarity">
    <text evidence="6">Belongs to the class-III pyridoxal-phosphate-dependent aminotransferase family. ArgD subfamily.</text>
</comment>
<comment type="caution">
    <text evidence="7">The sequence shown here is derived from an EMBL/GenBank/DDBJ whole genome shotgun (WGS) entry which is preliminary data.</text>
</comment>
<comment type="miscellaneous">
    <text evidence="6">May also have succinyldiaminopimelate aminotransferase activity, thus carrying out the corresponding step in lysine biosynthesis.</text>
</comment>
<evidence type="ECO:0000256" key="3">
    <source>
        <dbReference type="ARBA" id="ARBA00022605"/>
    </source>
</evidence>
<feature type="binding site" evidence="6">
    <location>
        <begin position="112"/>
        <end position="113"/>
    </location>
    <ligand>
        <name>pyridoxal 5'-phosphate</name>
        <dbReference type="ChEBI" id="CHEBI:597326"/>
    </ligand>
</feature>
<gene>
    <name evidence="6" type="primary">argD</name>
    <name evidence="7" type="ORF">DI579_04975</name>
</gene>
<dbReference type="InterPro" id="IPR005814">
    <property type="entry name" value="Aminotrans_3"/>
</dbReference>
<feature type="binding site" evidence="6">
    <location>
        <position position="141"/>
    </location>
    <ligand>
        <name>N(2)-acetyl-L-ornithine</name>
        <dbReference type="ChEBI" id="CHEBI:57805"/>
    </ligand>
</feature>
<sequence length="410" mass="44261">MSTVSQLSPLQQGWKNTMMNAYGTPALGLVRGEGCVVEDENGKEYLDLLSGIAVNSLGHQHPAIIEAVTQQLHTLGHTSNFFVHQPEVQLAERLVEAFKSDQPTRVFFCNSGAEANEIAFKLSRLTGRRRILTHLDGFHGRTMGSLALTGQEKKRAPFEPMPPGVEYFPFNDFDALQQLVEKDPHNTAAVMIEPIMGEAGVMVPDADYLAKIRELTQRYGILMICDEVQTGVGRTGDMFCSRAQGVIPDVVTLAKGLAGGFPIGAVLATGRAADFFQPGSHGTTFGGNPYSCAAANAVLDTIESAHLYEHVRAMGERFRGGLADIHHSLIREIRGRGLLIGIELTEAVGPYVEQTAREAGFIINAARPQVLRIAPPLVISAEQIDAAVAALPGILESAQTLYTARCQACK</sequence>
<dbReference type="Proteomes" id="UP000248606">
    <property type="component" value="Unassembled WGS sequence"/>
</dbReference>
<reference evidence="7 8" key="1">
    <citation type="submission" date="2017-08" db="EMBL/GenBank/DDBJ databases">
        <title>Infants hospitalized years apart are colonized by the same room-sourced microbial strains.</title>
        <authorList>
            <person name="Brooks B."/>
            <person name="Olm M.R."/>
            <person name="Firek B.A."/>
            <person name="Baker R."/>
            <person name="Thomas B.C."/>
            <person name="Morowitz M.J."/>
            <person name="Banfield J.F."/>
        </authorList>
    </citation>
    <scope>NUCLEOTIDE SEQUENCE [LARGE SCALE GENOMIC DNA]</scope>
    <source>
        <strain evidence="7">S2_006_000_R1_57</strain>
    </source>
</reference>
<dbReference type="InterPro" id="IPR049704">
    <property type="entry name" value="Aminotrans_3_PPA_site"/>
</dbReference>